<gene>
    <name evidence="3" type="ORF">A2112_02545</name>
</gene>
<dbReference type="Proteomes" id="UP000177091">
    <property type="component" value="Unassembled WGS sequence"/>
</dbReference>
<feature type="transmembrane region" description="Helical" evidence="1">
    <location>
        <begin position="12"/>
        <end position="31"/>
    </location>
</feature>
<feature type="transmembrane region" description="Helical" evidence="1">
    <location>
        <begin position="43"/>
        <end position="65"/>
    </location>
</feature>
<feature type="domain" description="DUF5652" evidence="2">
    <location>
        <begin position="15"/>
        <end position="70"/>
    </location>
</feature>
<dbReference type="InterPro" id="IPR043712">
    <property type="entry name" value="DUF5652"/>
</dbReference>
<dbReference type="EMBL" id="MGFK01000029">
    <property type="protein sequence ID" value="OGM03828.1"/>
    <property type="molecule type" value="Genomic_DNA"/>
</dbReference>
<accession>A0A1F7WNY9</accession>
<keyword evidence="1" id="KW-1133">Transmembrane helix</keyword>
<keyword evidence="1" id="KW-0472">Membrane</keyword>
<evidence type="ECO:0000313" key="4">
    <source>
        <dbReference type="Proteomes" id="UP000177091"/>
    </source>
</evidence>
<comment type="caution">
    <text evidence="3">The sequence shown here is derived from an EMBL/GenBank/DDBJ whole genome shotgun (WGS) entry which is preliminary data.</text>
</comment>
<dbReference type="AlphaFoldDB" id="A0A1F7WNY9"/>
<dbReference type="Pfam" id="PF18893">
    <property type="entry name" value="DUF5652"/>
    <property type="match status" value="1"/>
</dbReference>
<keyword evidence="1" id="KW-0812">Transmembrane</keyword>
<proteinExistence type="predicted"/>
<name>A0A1F7WNY9_9BACT</name>
<reference evidence="3 4" key="1">
    <citation type="journal article" date="2016" name="Nat. Commun.">
        <title>Thousands of microbial genomes shed light on interconnected biogeochemical processes in an aquifer system.</title>
        <authorList>
            <person name="Anantharaman K."/>
            <person name="Brown C.T."/>
            <person name="Hug L.A."/>
            <person name="Sharon I."/>
            <person name="Castelle C.J."/>
            <person name="Probst A.J."/>
            <person name="Thomas B.C."/>
            <person name="Singh A."/>
            <person name="Wilkins M.J."/>
            <person name="Karaoz U."/>
            <person name="Brodie E.L."/>
            <person name="Williams K.H."/>
            <person name="Hubbard S.S."/>
            <person name="Banfield J.F."/>
        </authorList>
    </citation>
    <scope>NUCLEOTIDE SEQUENCE [LARGE SCALE GENOMIC DNA]</scope>
</reference>
<evidence type="ECO:0000313" key="3">
    <source>
        <dbReference type="EMBL" id="OGM03828.1"/>
    </source>
</evidence>
<evidence type="ECO:0000256" key="1">
    <source>
        <dbReference type="SAM" id="Phobius"/>
    </source>
</evidence>
<sequence>MYKELLLGPIADLPKLLIIVALVWTLFWKGLALWKSAKNNQKYWFVALLVLSTIGVLEIIYLAFFQKKGKK</sequence>
<organism evidence="3 4">
    <name type="scientific">Candidatus Woesebacteria bacterium GWA1_42_12</name>
    <dbReference type="NCBI Taxonomy" id="1802472"/>
    <lineage>
        <taxon>Bacteria</taxon>
        <taxon>Candidatus Woeseibacteriota</taxon>
    </lineage>
</organism>
<protein>
    <recommendedName>
        <fullName evidence="2">DUF5652 domain-containing protein</fullName>
    </recommendedName>
</protein>
<evidence type="ECO:0000259" key="2">
    <source>
        <dbReference type="Pfam" id="PF18893"/>
    </source>
</evidence>